<evidence type="ECO:0000313" key="1">
    <source>
        <dbReference type="EMBL" id="HIT47246.1"/>
    </source>
</evidence>
<reference evidence="1" key="1">
    <citation type="submission" date="2020-10" db="EMBL/GenBank/DDBJ databases">
        <authorList>
            <person name="Gilroy R."/>
        </authorList>
    </citation>
    <scope>NUCLEOTIDE SEQUENCE</scope>
    <source>
        <strain evidence="1">ChiHecec2B26-709</strain>
    </source>
</reference>
<dbReference type="Proteomes" id="UP000886881">
    <property type="component" value="Unassembled WGS sequence"/>
</dbReference>
<dbReference type="EMBL" id="DVLC01000100">
    <property type="protein sequence ID" value="HIT47246.1"/>
    <property type="molecule type" value="Genomic_DNA"/>
</dbReference>
<proteinExistence type="predicted"/>
<accession>A0A9D1KH03</accession>
<evidence type="ECO:0000313" key="2">
    <source>
        <dbReference type="Proteomes" id="UP000886881"/>
    </source>
</evidence>
<protein>
    <submittedName>
        <fullName evidence="1">Uncharacterized protein</fullName>
    </submittedName>
</protein>
<gene>
    <name evidence="1" type="ORF">IAC35_05250</name>
</gene>
<organism evidence="1 2">
    <name type="scientific">Candidatus Cryptobacteroides merdipullorum</name>
    <dbReference type="NCBI Taxonomy" id="2840771"/>
    <lineage>
        <taxon>Bacteria</taxon>
        <taxon>Pseudomonadati</taxon>
        <taxon>Bacteroidota</taxon>
        <taxon>Bacteroidia</taxon>
        <taxon>Bacteroidales</taxon>
        <taxon>Candidatus Cryptobacteroides</taxon>
    </lineage>
</organism>
<reference evidence="1" key="2">
    <citation type="journal article" date="2021" name="PeerJ">
        <title>Extensive microbial diversity within the chicken gut microbiome revealed by metagenomics and culture.</title>
        <authorList>
            <person name="Gilroy R."/>
            <person name="Ravi A."/>
            <person name="Getino M."/>
            <person name="Pursley I."/>
            <person name="Horton D.L."/>
            <person name="Alikhan N.F."/>
            <person name="Baker D."/>
            <person name="Gharbi K."/>
            <person name="Hall N."/>
            <person name="Watson M."/>
            <person name="Adriaenssens E.M."/>
            <person name="Foster-Nyarko E."/>
            <person name="Jarju S."/>
            <person name="Secka A."/>
            <person name="Antonio M."/>
            <person name="Oren A."/>
            <person name="Chaudhuri R.R."/>
            <person name="La Ragione R."/>
            <person name="Hildebrand F."/>
            <person name="Pallen M.J."/>
        </authorList>
    </citation>
    <scope>NUCLEOTIDE SEQUENCE</scope>
    <source>
        <strain evidence="1">ChiHecec2B26-709</strain>
    </source>
</reference>
<comment type="caution">
    <text evidence="1">The sequence shown here is derived from an EMBL/GenBank/DDBJ whole genome shotgun (WGS) entry which is preliminary data.</text>
</comment>
<sequence length="158" mass="18275">MSPGTIIPFNISAARGTFFSTANHYIQKGCGAFLEGIYRRLLLLEKDIHILLIAHRKTVRSDLDRLPSLKDTAAIFGCSVRHLDRILPQCHIRKIHIEEPGSPGRPKSYIRWGDIADNRFVRSTYDIPVLKANGRRKYSDKFEKAYLEYFNERKEDLK</sequence>
<dbReference type="AlphaFoldDB" id="A0A9D1KH03"/>
<name>A0A9D1KH03_9BACT</name>